<feature type="transmembrane region" description="Helical" evidence="1">
    <location>
        <begin position="60"/>
        <end position="78"/>
    </location>
</feature>
<evidence type="ECO:0000313" key="2">
    <source>
        <dbReference type="EMBL" id="GIY38015.1"/>
    </source>
</evidence>
<accession>A0AAV4SZR7</accession>
<proteinExistence type="predicted"/>
<sequence length="86" mass="9475">MDFSSIPGAVGPRHGGHFPLVDVVVDPDHIHLLVCRGWQPQLQETEARCRCWWRVKRSSLIAGISAFFGSVAILQLPVDENGAVNL</sequence>
<dbReference type="EMBL" id="BPLR01010248">
    <property type="protein sequence ID" value="GIY38015.1"/>
    <property type="molecule type" value="Genomic_DNA"/>
</dbReference>
<evidence type="ECO:0000256" key="1">
    <source>
        <dbReference type="SAM" id="Phobius"/>
    </source>
</evidence>
<evidence type="ECO:0008006" key="4">
    <source>
        <dbReference type="Google" id="ProtNLM"/>
    </source>
</evidence>
<keyword evidence="3" id="KW-1185">Reference proteome</keyword>
<keyword evidence="1" id="KW-0472">Membrane</keyword>
<reference evidence="2 3" key="1">
    <citation type="submission" date="2021-06" db="EMBL/GenBank/DDBJ databases">
        <title>Caerostris extrusa draft genome.</title>
        <authorList>
            <person name="Kono N."/>
            <person name="Arakawa K."/>
        </authorList>
    </citation>
    <scope>NUCLEOTIDE SEQUENCE [LARGE SCALE GENOMIC DNA]</scope>
</reference>
<keyword evidence="1" id="KW-0812">Transmembrane</keyword>
<comment type="caution">
    <text evidence="2">The sequence shown here is derived from an EMBL/GenBank/DDBJ whole genome shotgun (WGS) entry which is preliminary data.</text>
</comment>
<dbReference type="AlphaFoldDB" id="A0AAV4SZR7"/>
<protein>
    <recommendedName>
        <fullName evidence="4">Transposase IS200-like domain-containing protein</fullName>
    </recommendedName>
</protein>
<keyword evidence="1" id="KW-1133">Transmembrane helix</keyword>
<dbReference type="Proteomes" id="UP001054945">
    <property type="component" value="Unassembled WGS sequence"/>
</dbReference>
<name>A0AAV4SZR7_CAEEX</name>
<organism evidence="2 3">
    <name type="scientific">Caerostris extrusa</name>
    <name type="common">Bark spider</name>
    <name type="synonym">Caerostris bankana</name>
    <dbReference type="NCBI Taxonomy" id="172846"/>
    <lineage>
        <taxon>Eukaryota</taxon>
        <taxon>Metazoa</taxon>
        <taxon>Ecdysozoa</taxon>
        <taxon>Arthropoda</taxon>
        <taxon>Chelicerata</taxon>
        <taxon>Arachnida</taxon>
        <taxon>Araneae</taxon>
        <taxon>Araneomorphae</taxon>
        <taxon>Entelegynae</taxon>
        <taxon>Araneoidea</taxon>
        <taxon>Araneidae</taxon>
        <taxon>Caerostris</taxon>
    </lineage>
</organism>
<gene>
    <name evidence="2" type="ORF">CEXT_638501</name>
</gene>
<evidence type="ECO:0000313" key="3">
    <source>
        <dbReference type="Proteomes" id="UP001054945"/>
    </source>
</evidence>